<feature type="compositionally biased region" description="Low complexity" evidence="1">
    <location>
        <begin position="67"/>
        <end position="81"/>
    </location>
</feature>
<feature type="compositionally biased region" description="Low complexity" evidence="1">
    <location>
        <begin position="392"/>
        <end position="412"/>
    </location>
</feature>
<dbReference type="AlphaFoldDB" id="A0A3A2Z4M3"/>
<dbReference type="EMBL" id="MVGC01000645">
    <property type="protein sequence ID" value="RJE18022.1"/>
    <property type="molecule type" value="Genomic_DNA"/>
</dbReference>
<feature type="region of interest" description="Disordered" evidence="1">
    <location>
        <begin position="488"/>
        <end position="507"/>
    </location>
</feature>
<name>A0A3A2Z4M3_9EURO</name>
<dbReference type="OrthoDB" id="3565390at2759"/>
<feature type="chain" id="PRO_5017477545" evidence="2">
    <location>
        <begin position="26"/>
        <end position="703"/>
    </location>
</feature>
<feature type="region of interest" description="Disordered" evidence="1">
    <location>
        <begin position="255"/>
        <end position="323"/>
    </location>
</feature>
<organism evidence="3 4">
    <name type="scientific">Aspergillus sclerotialis</name>
    <dbReference type="NCBI Taxonomy" id="2070753"/>
    <lineage>
        <taxon>Eukaryota</taxon>
        <taxon>Fungi</taxon>
        <taxon>Dikarya</taxon>
        <taxon>Ascomycota</taxon>
        <taxon>Pezizomycotina</taxon>
        <taxon>Eurotiomycetes</taxon>
        <taxon>Eurotiomycetidae</taxon>
        <taxon>Eurotiales</taxon>
        <taxon>Aspergillaceae</taxon>
        <taxon>Aspergillus</taxon>
        <taxon>Aspergillus subgen. Polypaecilum</taxon>
    </lineage>
</organism>
<feature type="compositionally biased region" description="Low complexity" evidence="1">
    <location>
        <begin position="303"/>
        <end position="321"/>
    </location>
</feature>
<gene>
    <name evidence="3" type="ORF">PHISCL_09646</name>
</gene>
<keyword evidence="2" id="KW-0732">Signal</keyword>
<feature type="signal peptide" evidence="2">
    <location>
        <begin position="1"/>
        <end position="25"/>
    </location>
</feature>
<feature type="compositionally biased region" description="Pro residues" evidence="1">
    <location>
        <begin position="93"/>
        <end position="102"/>
    </location>
</feature>
<feature type="compositionally biased region" description="Polar residues" evidence="1">
    <location>
        <begin position="429"/>
        <end position="442"/>
    </location>
</feature>
<evidence type="ECO:0000256" key="1">
    <source>
        <dbReference type="SAM" id="MobiDB-lite"/>
    </source>
</evidence>
<protein>
    <submittedName>
        <fullName evidence="3">Uncharacterized protein</fullName>
    </submittedName>
</protein>
<dbReference type="Proteomes" id="UP000266188">
    <property type="component" value="Unassembled WGS sequence"/>
</dbReference>
<comment type="caution">
    <text evidence="3">The sequence shown here is derived from an EMBL/GenBank/DDBJ whole genome shotgun (WGS) entry which is preliminary data.</text>
</comment>
<reference evidence="4" key="1">
    <citation type="submission" date="2017-02" db="EMBL/GenBank/DDBJ databases">
        <authorList>
            <person name="Tafer H."/>
            <person name="Lopandic K."/>
        </authorList>
    </citation>
    <scope>NUCLEOTIDE SEQUENCE [LARGE SCALE GENOMIC DNA]</scope>
    <source>
        <strain evidence="4">CBS 366.77</strain>
    </source>
</reference>
<feature type="region of interest" description="Disordered" evidence="1">
    <location>
        <begin position="60"/>
        <end position="210"/>
    </location>
</feature>
<evidence type="ECO:0000313" key="4">
    <source>
        <dbReference type="Proteomes" id="UP000266188"/>
    </source>
</evidence>
<evidence type="ECO:0000313" key="3">
    <source>
        <dbReference type="EMBL" id="RJE18022.1"/>
    </source>
</evidence>
<feature type="region of interest" description="Disordered" evidence="1">
    <location>
        <begin position="379"/>
        <end position="451"/>
    </location>
</feature>
<evidence type="ECO:0000256" key="2">
    <source>
        <dbReference type="SAM" id="SignalP"/>
    </source>
</evidence>
<feature type="compositionally biased region" description="Low complexity" evidence="1">
    <location>
        <begin position="136"/>
        <end position="181"/>
    </location>
</feature>
<proteinExistence type="predicted"/>
<accession>A0A3A2Z4M3</accession>
<feature type="compositionally biased region" description="Acidic residues" evidence="1">
    <location>
        <begin position="273"/>
        <end position="300"/>
    </location>
</feature>
<dbReference type="STRING" id="2070753.A0A3A2Z4M3"/>
<sequence>MALSPLKLGLLSFVISSFLTIPTTARSIGDTNPILNRDAFPDPLLQPRRLITSTIVISIPDPTDVGSSTPAAAPTVSSSAPLDSAQPSNNQPSTPPGQPSVPPSGSSIVPGTPPSSNPGSHPDESKSTGPLPTPSGPVIVPSSSAAASDSPKSTPVQPASTPAGVSSSSVPSSAPVTTTVSTPPPGFFIKTASDEDGNGWTTTTEDGKPTVLPIVGGYVLHNPPKVPNVEYDFPKFPELPSFSFPCIKMFGQSVGDCTTPPSTEPAPSGGGEDNSEDDDDEEDDDDGGDNDDGDDDDDDDKTSSSSSMSSTPSTSSPSSTPCASTTVSDCKSVCSTSGTSMSCFTRTCSTIAACSATPTDSTSIVSACTLMYLDEDDFGQLDGIPGHTEAGPTSSAPAPSSSSPAQSSGSIPSPAPSPSVAPSKTTSPQASVTPNASPTPLETSPLCIPKKVSRRRSDGEMVCMCGEGLKAKTLPTLDSDDICGYTSIPSTAPTPSPTPSASPTTSYYTSSNAVNGVQQVCTDWTVIKNVGVPYTSCVGDPVSTILPYQPGTCRMHILEASEDNQHPIGFEATIYDNDDSQIGHNITYVRLGDYVYVDSELPYDVSFEPTMDMDSKKRKRTPIGIPSRPISIEHHDLVFRAGDYSWNTKDDTDDSSDSYCDVGDWDNGDFDDFVKEFLGEFGRDLGLSPADIPNRQMDCYWPC</sequence>
<keyword evidence="4" id="KW-1185">Reference proteome</keyword>